<reference evidence="7 8" key="1">
    <citation type="submission" date="2025-04" db="UniProtKB">
        <authorList>
            <consortium name="RefSeq"/>
        </authorList>
    </citation>
    <scope>IDENTIFICATION</scope>
    <source>
        <tissue evidence="7 8">Tentacle</tissue>
    </source>
</reference>
<dbReference type="Gene3D" id="3.30.530.20">
    <property type="match status" value="1"/>
</dbReference>
<dbReference type="GO" id="GO:0008289">
    <property type="term" value="F:lipid binding"/>
    <property type="evidence" value="ECO:0007669"/>
    <property type="project" value="InterPro"/>
</dbReference>
<feature type="region of interest" description="Disordered" evidence="2">
    <location>
        <begin position="352"/>
        <end position="376"/>
    </location>
</feature>
<sequence length="558" mass="63801">MSNQKVREIQLHRLTSFSCVPGPSACAVGLENKEIPDDSITASSTAEDSAPYYARLNYKRGAWCPKLTSEDPYLQIDLGTMYDVTEVATQGIGNTGADRFVKAYKLQYSRDGKEWEYHQEGERYSQILKGNNDSVSIVRRVLSKPFRTRFVRFYPVEWIGKPCMRVEVYGIQVGKATFETTVNVTDLHGNGLKGTHTLQFCLQLFGEDGYTRKLPLEIEANSKEKNQDILVFKRKILAADVGWIQHLKLSYENSKNVQDDTRPSLVQKLRRMSSIMGDDDMSNGESGLFIDEITIDVKETGQHFTFPCKQWLIQGPTAFDPAHRHKSRQASSNSYTVNDQDFDHILHQEAEETEGWHKRKTPSHIQSWRRQPNQSETTTLTKTTFNIDGIPYDDAVRLLTDWNLRVKWDQTFRKVIVIEENVDSDILYCCLKMPPLFRPWEVVLSVMNKAYHTPDRCHVIAWCSTEHSSVSTSEKATLGRVQVRLSGMVIRPIGDDSGSCKATLLTRMRSDETTPRPIKNTYLNGRPAQWVKYLQEYYVEHGAKEPEVNGSDEVFGDQ</sequence>
<evidence type="ECO:0000259" key="3">
    <source>
        <dbReference type="PROSITE" id="PS50022"/>
    </source>
</evidence>
<proteinExistence type="predicted"/>
<dbReference type="RefSeq" id="XP_031553824.1">
    <property type="nucleotide sequence ID" value="XM_031697964.1"/>
</dbReference>
<feature type="compositionally biased region" description="Polar residues" evidence="2">
    <location>
        <begin position="363"/>
        <end position="376"/>
    </location>
</feature>
<dbReference type="Gene3D" id="2.60.120.260">
    <property type="entry name" value="Galactose-binding domain-like"/>
    <property type="match status" value="1"/>
</dbReference>
<dbReference type="InterPro" id="IPR036392">
    <property type="entry name" value="PLAT/LH2_dom_sf"/>
</dbReference>
<feature type="domain" description="F5/8 type C" evidence="3">
    <location>
        <begin position="23"/>
        <end position="171"/>
    </location>
</feature>
<gene>
    <name evidence="7 8" type="primary">LOC116290852</name>
</gene>
<dbReference type="GeneID" id="116290852"/>
<dbReference type="InterPro" id="IPR001024">
    <property type="entry name" value="PLAT/LH2_dom"/>
</dbReference>
<dbReference type="Proteomes" id="UP000515163">
    <property type="component" value="Unplaced"/>
</dbReference>
<feature type="domain" description="START" evidence="5">
    <location>
        <begin position="327"/>
        <end position="543"/>
    </location>
</feature>
<dbReference type="Pfam" id="PF01852">
    <property type="entry name" value="START"/>
    <property type="match status" value="1"/>
</dbReference>
<dbReference type="SUPFAM" id="SSF49723">
    <property type="entry name" value="Lipase/lipooxygenase domain (PLAT/LH2 domain)"/>
    <property type="match status" value="1"/>
</dbReference>
<evidence type="ECO:0000313" key="8">
    <source>
        <dbReference type="RefSeq" id="XP_031553825.1"/>
    </source>
</evidence>
<protein>
    <submittedName>
        <fullName evidence="7 8">Uncharacterized protein LOC116290852</fullName>
    </submittedName>
</protein>
<dbReference type="KEGG" id="aten:116290852"/>
<dbReference type="InterPro" id="IPR008979">
    <property type="entry name" value="Galactose-bd-like_sf"/>
</dbReference>
<evidence type="ECO:0000313" key="7">
    <source>
        <dbReference type="RefSeq" id="XP_031553824.1"/>
    </source>
</evidence>
<dbReference type="PROSITE" id="PS50848">
    <property type="entry name" value="START"/>
    <property type="match status" value="1"/>
</dbReference>
<dbReference type="RefSeq" id="XP_031553825.1">
    <property type="nucleotide sequence ID" value="XM_031697965.1"/>
</dbReference>
<dbReference type="SUPFAM" id="SSF55961">
    <property type="entry name" value="Bet v1-like"/>
    <property type="match status" value="1"/>
</dbReference>
<dbReference type="SMART" id="SM00231">
    <property type="entry name" value="FA58C"/>
    <property type="match status" value="1"/>
</dbReference>
<dbReference type="PANTHER" id="PTHR24543:SF291">
    <property type="entry name" value="SMOKE ALARM, ISOFORM D"/>
    <property type="match status" value="1"/>
</dbReference>
<dbReference type="FunFam" id="2.60.120.260:FF:000016">
    <property type="entry name" value="Contactin-associated protein-like 4 isoform 1"/>
    <property type="match status" value="1"/>
</dbReference>
<evidence type="ECO:0000259" key="4">
    <source>
        <dbReference type="PROSITE" id="PS50095"/>
    </source>
</evidence>
<dbReference type="PANTHER" id="PTHR24543">
    <property type="entry name" value="MULTICOPPER OXIDASE-RELATED"/>
    <property type="match status" value="1"/>
</dbReference>
<dbReference type="PROSITE" id="PS01285">
    <property type="entry name" value="FA58C_1"/>
    <property type="match status" value="1"/>
</dbReference>
<dbReference type="AlphaFoldDB" id="A0A6P8HMF0"/>
<dbReference type="OrthoDB" id="6071166at2759"/>
<keyword evidence="6" id="KW-1185">Reference proteome</keyword>
<name>A0A6P8HMF0_ACTTE</name>
<comment type="caution">
    <text evidence="1">Lacks conserved residue(s) required for the propagation of feature annotation.</text>
</comment>
<dbReference type="CDD" id="cd00057">
    <property type="entry name" value="FA58C"/>
    <property type="match status" value="1"/>
</dbReference>
<dbReference type="InterPro" id="IPR000421">
    <property type="entry name" value="FA58C"/>
</dbReference>
<feature type="domain" description="PLAT" evidence="4">
    <location>
        <begin position="180"/>
        <end position="326"/>
    </location>
</feature>
<dbReference type="PROSITE" id="PS50095">
    <property type="entry name" value="PLAT"/>
    <property type="match status" value="1"/>
</dbReference>
<organism evidence="6 8">
    <name type="scientific">Actinia tenebrosa</name>
    <name type="common">Australian red waratah sea anemone</name>
    <dbReference type="NCBI Taxonomy" id="6105"/>
    <lineage>
        <taxon>Eukaryota</taxon>
        <taxon>Metazoa</taxon>
        <taxon>Cnidaria</taxon>
        <taxon>Anthozoa</taxon>
        <taxon>Hexacorallia</taxon>
        <taxon>Actiniaria</taxon>
        <taxon>Actiniidae</taxon>
        <taxon>Actinia</taxon>
    </lineage>
</organism>
<accession>A0A6P8HMF0</accession>
<evidence type="ECO:0000313" key="6">
    <source>
        <dbReference type="Proteomes" id="UP000515163"/>
    </source>
</evidence>
<evidence type="ECO:0000256" key="2">
    <source>
        <dbReference type="SAM" id="MobiDB-lite"/>
    </source>
</evidence>
<dbReference type="InterPro" id="IPR023393">
    <property type="entry name" value="START-like_dom_sf"/>
</dbReference>
<dbReference type="PROSITE" id="PS50022">
    <property type="entry name" value="FA58C_3"/>
    <property type="match status" value="1"/>
</dbReference>
<evidence type="ECO:0000256" key="1">
    <source>
        <dbReference type="PROSITE-ProRule" id="PRU00152"/>
    </source>
</evidence>
<dbReference type="Gene3D" id="2.60.60.20">
    <property type="entry name" value="PLAT/LH2 domain"/>
    <property type="match status" value="1"/>
</dbReference>
<dbReference type="Pfam" id="PF00754">
    <property type="entry name" value="F5_F8_type_C"/>
    <property type="match status" value="1"/>
</dbReference>
<dbReference type="SUPFAM" id="SSF49785">
    <property type="entry name" value="Galactose-binding domain-like"/>
    <property type="match status" value="1"/>
</dbReference>
<evidence type="ECO:0000259" key="5">
    <source>
        <dbReference type="PROSITE" id="PS50848"/>
    </source>
</evidence>
<dbReference type="InterPro" id="IPR002913">
    <property type="entry name" value="START_lipid-bd_dom"/>
</dbReference>